<dbReference type="GO" id="GO:0005829">
    <property type="term" value="C:cytosol"/>
    <property type="evidence" value="ECO:0007669"/>
    <property type="project" value="TreeGrafter"/>
</dbReference>
<accession>A0A9D1LLU2</accession>
<proteinExistence type="predicted"/>
<reference evidence="1" key="1">
    <citation type="submission" date="2020-10" db="EMBL/GenBank/DDBJ databases">
        <authorList>
            <person name="Gilroy R."/>
        </authorList>
    </citation>
    <scope>NUCLEOTIDE SEQUENCE</scope>
    <source>
        <strain evidence="1">CHK191-8634</strain>
    </source>
</reference>
<dbReference type="InterPro" id="IPR036412">
    <property type="entry name" value="HAD-like_sf"/>
</dbReference>
<comment type="caution">
    <text evidence="1">The sequence shown here is derived from an EMBL/GenBank/DDBJ whole genome shotgun (WGS) entry which is preliminary data.</text>
</comment>
<dbReference type="SFLD" id="SFLDG01129">
    <property type="entry name" value="C1.5:_HAD__Beta-PGM__Phosphata"/>
    <property type="match status" value="1"/>
</dbReference>
<sequence>MPVGSCTHVLWDFNGTLLDDLDVAVAAVSDMLVSRGREPMTRAWYYELMEMPIIRYYEKLFDLSQVPFETLSREFVEGYARHFSLARLAPGAREAVSRFAAAGCRQVVLSSFEQQRLLTILQELELADAFEAVLGAENIRSESKVGRAQDWLKQSGAPPDQVLVIGDLVHDWEVAQALGARCVLLSCGHQSYADLSRCGCPVISDLRELWQVIK</sequence>
<dbReference type="PANTHER" id="PTHR43434:SF1">
    <property type="entry name" value="PHOSPHOGLYCOLATE PHOSPHATASE"/>
    <property type="match status" value="1"/>
</dbReference>
<dbReference type="GO" id="GO:0008967">
    <property type="term" value="F:phosphoglycolate phosphatase activity"/>
    <property type="evidence" value="ECO:0007669"/>
    <property type="project" value="TreeGrafter"/>
</dbReference>
<dbReference type="SFLD" id="SFLDS00003">
    <property type="entry name" value="Haloacid_Dehalogenase"/>
    <property type="match status" value="1"/>
</dbReference>
<dbReference type="AlphaFoldDB" id="A0A9D1LLU2"/>
<keyword evidence="1" id="KW-0378">Hydrolase</keyword>
<dbReference type="InterPro" id="IPR050155">
    <property type="entry name" value="HAD-like_hydrolase_sf"/>
</dbReference>
<dbReference type="InterPro" id="IPR023214">
    <property type="entry name" value="HAD_sf"/>
</dbReference>
<dbReference type="Proteomes" id="UP000824073">
    <property type="component" value="Unassembled WGS sequence"/>
</dbReference>
<evidence type="ECO:0000313" key="2">
    <source>
        <dbReference type="Proteomes" id="UP000824073"/>
    </source>
</evidence>
<dbReference type="PANTHER" id="PTHR43434">
    <property type="entry name" value="PHOSPHOGLYCOLATE PHOSPHATASE"/>
    <property type="match status" value="1"/>
</dbReference>
<dbReference type="Pfam" id="PF13419">
    <property type="entry name" value="HAD_2"/>
    <property type="match status" value="1"/>
</dbReference>
<protein>
    <submittedName>
        <fullName evidence="1">HAD family hydrolase</fullName>
    </submittedName>
</protein>
<dbReference type="EMBL" id="DVMR01000058">
    <property type="protein sequence ID" value="HIU44127.1"/>
    <property type="molecule type" value="Genomic_DNA"/>
</dbReference>
<dbReference type="Gene3D" id="3.40.50.1000">
    <property type="entry name" value="HAD superfamily/HAD-like"/>
    <property type="match status" value="1"/>
</dbReference>
<organism evidence="1 2">
    <name type="scientific">Candidatus Ventrousia excrementavium</name>
    <dbReference type="NCBI Taxonomy" id="2840961"/>
    <lineage>
        <taxon>Bacteria</taxon>
        <taxon>Bacillati</taxon>
        <taxon>Bacillota</taxon>
        <taxon>Clostridia</taxon>
        <taxon>Eubacteriales</taxon>
        <taxon>Clostridiaceae</taxon>
        <taxon>Clostridiaceae incertae sedis</taxon>
        <taxon>Candidatus Ventrousia</taxon>
    </lineage>
</organism>
<dbReference type="SUPFAM" id="SSF56784">
    <property type="entry name" value="HAD-like"/>
    <property type="match status" value="1"/>
</dbReference>
<dbReference type="GO" id="GO:0006281">
    <property type="term" value="P:DNA repair"/>
    <property type="evidence" value="ECO:0007669"/>
    <property type="project" value="TreeGrafter"/>
</dbReference>
<reference evidence="1" key="2">
    <citation type="journal article" date="2021" name="PeerJ">
        <title>Extensive microbial diversity within the chicken gut microbiome revealed by metagenomics and culture.</title>
        <authorList>
            <person name="Gilroy R."/>
            <person name="Ravi A."/>
            <person name="Getino M."/>
            <person name="Pursley I."/>
            <person name="Horton D.L."/>
            <person name="Alikhan N.F."/>
            <person name="Baker D."/>
            <person name="Gharbi K."/>
            <person name="Hall N."/>
            <person name="Watson M."/>
            <person name="Adriaenssens E.M."/>
            <person name="Foster-Nyarko E."/>
            <person name="Jarju S."/>
            <person name="Secka A."/>
            <person name="Antonio M."/>
            <person name="Oren A."/>
            <person name="Chaudhuri R.R."/>
            <person name="La Ragione R."/>
            <person name="Hildebrand F."/>
            <person name="Pallen M.J."/>
        </authorList>
    </citation>
    <scope>NUCLEOTIDE SEQUENCE</scope>
    <source>
        <strain evidence="1">CHK191-8634</strain>
    </source>
</reference>
<dbReference type="InterPro" id="IPR023198">
    <property type="entry name" value="PGP-like_dom2"/>
</dbReference>
<gene>
    <name evidence="1" type="ORF">IAB67_07530</name>
</gene>
<dbReference type="Gene3D" id="1.10.150.240">
    <property type="entry name" value="Putative phosphatase, domain 2"/>
    <property type="match status" value="1"/>
</dbReference>
<evidence type="ECO:0000313" key="1">
    <source>
        <dbReference type="EMBL" id="HIU44127.1"/>
    </source>
</evidence>
<name>A0A9D1LLU2_9CLOT</name>
<dbReference type="InterPro" id="IPR041492">
    <property type="entry name" value="HAD_2"/>
</dbReference>